<evidence type="ECO:0000313" key="2">
    <source>
        <dbReference type="EMBL" id="TEA16251.1"/>
    </source>
</evidence>
<reference evidence="2 3" key="1">
    <citation type="submission" date="2018-11" db="EMBL/GenBank/DDBJ databases">
        <title>Genome sequence and assembly of Colletotrichum sidae.</title>
        <authorList>
            <person name="Gan P."/>
            <person name="Shirasu K."/>
        </authorList>
    </citation>
    <scope>NUCLEOTIDE SEQUENCE [LARGE SCALE GENOMIC DNA]</scope>
    <source>
        <strain evidence="2 3">CBS 518.97</strain>
    </source>
</reference>
<evidence type="ECO:0000313" key="3">
    <source>
        <dbReference type="Proteomes" id="UP000295604"/>
    </source>
</evidence>
<accession>A0A4R8TDW7</accession>
<name>A0A4R8TDW7_9PEZI</name>
<comment type="caution">
    <text evidence="2">The sequence shown here is derived from an EMBL/GenBank/DDBJ whole genome shotgun (WGS) entry which is preliminary data.</text>
</comment>
<keyword evidence="3" id="KW-1185">Reference proteome</keyword>
<proteinExistence type="predicted"/>
<organism evidence="2 3">
    <name type="scientific">Colletotrichum sidae</name>
    <dbReference type="NCBI Taxonomy" id="1347389"/>
    <lineage>
        <taxon>Eukaryota</taxon>
        <taxon>Fungi</taxon>
        <taxon>Dikarya</taxon>
        <taxon>Ascomycota</taxon>
        <taxon>Pezizomycotina</taxon>
        <taxon>Sordariomycetes</taxon>
        <taxon>Hypocreomycetidae</taxon>
        <taxon>Glomerellales</taxon>
        <taxon>Glomerellaceae</taxon>
        <taxon>Colletotrichum</taxon>
        <taxon>Colletotrichum orbiculare species complex</taxon>
    </lineage>
</organism>
<dbReference type="AlphaFoldDB" id="A0A4R8TDW7"/>
<dbReference type="Proteomes" id="UP000295604">
    <property type="component" value="Unassembled WGS sequence"/>
</dbReference>
<dbReference type="EMBL" id="QAPF01000113">
    <property type="protein sequence ID" value="TEA16251.1"/>
    <property type="molecule type" value="Genomic_DNA"/>
</dbReference>
<feature type="region of interest" description="Disordered" evidence="1">
    <location>
        <begin position="1"/>
        <end position="24"/>
    </location>
</feature>
<evidence type="ECO:0000256" key="1">
    <source>
        <dbReference type="SAM" id="MobiDB-lite"/>
    </source>
</evidence>
<gene>
    <name evidence="2" type="ORF">C8034_v001441</name>
</gene>
<protein>
    <submittedName>
        <fullName evidence="2">Uncharacterized protein</fullName>
    </submittedName>
</protein>
<sequence length="113" mass="12432">MSSGVKQRRAILTPPQLGECKPSAPIPWESMIRRNNAPIGLNERYGTQEAAAAEEEIRMDPERNNIKSTKLTARGLNEDEPTTPMGSLDATSLAYTAHRTTTNETVFSFSPGR</sequence>